<comment type="caution">
    <text evidence="7">The sequence shown here is derived from an EMBL/GenBank/DDBJ whole genome shotgun (WGS) entry which is preliminary data.</text>
</comment>
<protein>
    <submittedName>
        <fullName evidence="7">Sigma-70 family RNA polymerase sigma factor</fullName>
    </submittedName>
</protein>
<dbReference type="SUPFAM" id="SSF88659">
    <property type="entry name" value="Sigma3 and sigma4 domains of RNA polymerase sigma factors"/>
    <property type="match status" value="1"/>
</dbReference>
<dbReference type="InterPro" id="IPR014284">
    <property type="entry name" value="RNA_pol_sigma-70_dom"/>
</dbReference>
<keyword evidence="4" id="KW-0804">Transcription</keyword>
<dbReference type="InterPro" id="IPR013324">
    <property type="entry name" value="RNA_pol_sigma_r3/r4-like"/>
</dbReference>
<dbReference type="InterPro" id="IPR013249">
    <property type="entry name" value="RNA_pol_sigma70_r4_t2"/>
</dbReference>
<feature type="domain" description="RNA polymerase sigma-70 region 2" evidence="5">
    <location>
        <begin position="29"/>
        <end position="93"/>
    </location>
</feature>
<dbReference type="GO" id="GO:0003677">
    <property type="term" value="F:DNA binding"/>
    <property type="evidence" value="ECO:0007669"/>
    <property type="project" value="InterPro"/>
</dbReference>
<dbReference type="NCBIfam" id="TIGR02937">
    <property type="entry name" value="sigma70-ECF"/>
    <property type="match status" value="1"/>
</dbReference>
<evidence type="ECO:0000313" key="8">
    <source>
        <dbReference type="Proteomes" id="UP000291485"/>
    </source>
</evidence>
<dbReference type="InterPro" id="IPR007627">
    <property type="entry name" value="RNA_pol_sigma70_r2"/>
</dbReference>
<dbReference type="SUPFAM" id="SSF88946">
    <property type="entry name" value="Sigma2 domain of RNA polymerase sigma factors"/>
    <property type="match status" value="1"/>
</dbReference>
<evidence type="ECO:0000313" key="7">
    <source>
        <dbReference type="EMBL" id="TCD05854.1"/>
    </source>
</evidence>
<dbReference type="GO" id="GO:0016987">
    <property type="term" value="F:sigma factor activity"/>
    <property type="evidence" value="ECO:0007669"/>
    <property type="project" value="UniProtKB-KW"/>
</dbReference>
<dbReference type="InterPro" id="IPR013325">
    <property type="entry name" value="RNA_pol_sigma_r2"/>
</dbReference>
<accession>A0A4R0P2C5</accession>
<dbReference type="RefSeq" id="WP_131560428.1">
    <property type="nucleotide sequence ID" value="NZ_SJSN01000012.1"/>
</dbReference>
<comment type="similarity">
    <text evidence="1">Belongs to the sigma-70 factor family. ECF subfamily.</text>
</comment>
<proteinExistence type="inferred from homology"/>
<dbReference type="Gene3D" id="1.10.10.10">
    <property type="entry name" value="Winged helix-like DNA-binding domain superfamily/Winged helix DNA-binding domain"/>
    <property type="match status" value="1"/>
</dbReference>
<organism evidence="7 8">
    <name type="scientific">Pedobacter frigidisoli</name>
    <dbReference type="NCBI Taxonomy" id="2530455"/>
    <lineage>
        <taxon>Bacteria</taxon>
        <taxon>Pseudomonadati</taxon>
        <taxon>Bacteroidota</taxon>
        <taxon>Sphingobacteriia</taxon>
        <taxon>Sphingobacteriales</taxon>
        <taxon>Sphingobacteriaceae</taxon>
        <taxon>Pedobacter</taxon>
    </lineage>
</organism>
<sequence length="189" mass="22753">MENYEHLSDDDLLIQLKNGNHSAYTEIYNRYFYLMFIFALKKIQDEELSKDFVQELFINLWNKKESLSENGKLASFLYISIRSRIFDHFAHQKVEHRYLDFLKNYQTAAIEKTDHLVRERELSDYIEKQIQALPKKMRQIFELSRKEHLTHKEIAVKLETSEHNVSKQIVNALKIFRTKLTSFLPFTFL</sequence>
<evidence type="ECO:0000259" key="5">
    <source>
        <dbReference type="Pfam" id="PF04542"/>
    </source>
</evidence>
<dbReference type="OrthoDB" id="659569at2"/>
<dbReference type="GO" id="GO:0006352">
    <property type="term" value="P:DNA-templated transcription initiation"/>
    <property type="evidence" value="ECO:0007669"/>
    <property type="project" value="InterPro"/>
</dbReference>
<keyword evidence="8" id="KW-1185">Reference proteome</keyword>
<keyword evidence="2" id="KW-0805">Transcription regulation</keyword>
<dbReference type="InterPro" id="IPR039425">
    <property type="entry name" value="RNA_pol_sigma-70-like"/>
</dbReference>
<dbReference type="InterPro" id="IPR036388">
    <property type="entry name" value="WH-like_DNA-bd_sf"/>
</dbReference>
<dbReference type="Proteomes" id="UP000291485">
    <property type="component" value="Unassembled WGS sequence"/>
</dbReference>
<evidence type="ECO:0000259" key="6">
    <source>
        <dbReference type="Pfam" id="PF08281"/>
    </source>
</evidence>
<evidence type="ECO:0000256" key="1">
    <source>
        <dbReference type="ARBA" id="ARBA00010641"/>
    </source>
</evidence>
<dbReference type="Gene3D" id="1.10.1740.10">
    <property type="match status" value="1"/>
</dbReference>
<name>A0A4R0P2C5_9SPHI</name>
<evidence type="ECO:0000256" key="3">
    <source>
        <dbReference type="ARBA" id="ARBA00023082"/>
    </source>
</evidence>
<keyword evidence="3" id="KW-0731">Sigma factor</keyword>
<evidence type="ECO:0000256" key="2">
    <source>
        <dbReference type="ARBA" id="ARBA00023015"/>
    </source>
</evidence>
<dbReference type="PANTHER" id="PTHR43133:SF46">
    <property type="entry name" value="RNA POLYMERASE SIGMA-70 FACTOR ECF SUBFAMILY"/>
    <property type="match status" value="1"/>
</dbReference>
<reference evidence="7 8" key="1">
    <citation type="submission" date="2019-02" db="EMBL/GenBank/DDBJ databases">
        <title>Pedobacter sp. RP-3-11 sp. nov., isolated from Arctic soil.</title>
        <authorList>
            <person name="Dahal R.H."/>
        </authorList>
    </citation>
    <scope>NUCLEOTIDE SEQUENCE [LARGE SCALE GENOMIC DNA]</scope>
    <source>
        <strain evidence="7 8">RP-3-11</strain>
    </source>
</reference>
<dbReference type="Pfam" id="PF08281">
    <property type="entry name" value="Sigma70_r4_2"/>
    <property type="match status" value="1"/>
</dbReference>
<dbReference type="EMBL" id="SJSN01000012">
    <property type="protein sequence ID" value="TCD05854.1"/>
    <property type="molecule type" value="Genomic_DNA"/>
</dbReference>
<dbReference type="AlphaFoldDB" id="A0A4R0P2C5"/>
<dbReference type="Pfam" id="PF04542">
    <property type="entry name" value="Sigma70_r2"/>
    <property type="match status" value="1"/>
</dbReference>
<dbReference type="PANTHER" id="PTHR43133">
    <property type="entry name" value="RNA POLYMERASE ECF-TYPE SIGMA FACTO"/>
    <property type="match status" value="1"/>
</dbReference>
<feature type="domain" description="RNA polymerase sigma factor 70 region 4 type 2" evidence="6">
    <location>
        <begin position="124"/>
        <end position="174"/>
    </location>
</feature>
<evidence type="ECO:0000256" key="4">
    <source>
        <dbReference type="ARBA" id="ARBA00023163"/>
    </source>
</evidence>
<gene>
    <name evidence="7" type="ORF">EZ449_15430</name>
</gene>